<dbReference type="FunFam" id="1.10.287.130:FF:000001">
    <property type="entry name" value="Two-component sensor histidine kinase"/>
    <property type="match status" value="1"/>
</dbReference>
<evidence type="ECO:0000256" key="5">
    <source>
        <dbReference type="ARBA" id="ARBA00022553"/>
    </source>
</evidence>
<comment type="subcellular location">
    <subcellularLocation>
        <location evidence="2">Cell membrane</location>
        <topology evidence="2">Multi-pass membrane protein</topology>
    </subcellularLocation>
</comment>
<dbReference type="AlphaFoldDB" id="A0A9Q2HFM4"/>
<dbReference type="InterPro" id="IPR003594">
    <property type="entry name" value="HATPase_dom"/>
</dbReference>
<dbReference type="PROSITE" id="PS50885">
    <property type="entry name" value="HAMP"/>
    <property type="match status" value="1"/>
</dbReference>
<dbReference type="SUPFAM" id="SSF55874">
    <property type="entry name" value="ATPase domain of HSP90 chaperone/DNA topoisomerase II/histidine kinase"/>
    <property type="match status" value="1"/>
</dbReference>
<dbReference type="InterPro" id="IPR004358">
    <property type="entry name" value="Sig_transdc_His_kin-like_C"/>
</dbReference>
<evidence type="ECO:0000259" key="13">
    <source>
        <dbReference type="PROSITE" id="PS50109"/>
    </source>
</evidence>
<keyword evidence="12" id="KW-1133">Transmembrane helix</keyword>
<keyword evidence="4" id="KW-1003">Cell membrane</keyword>
<dbReference type="Gene3D" id="6.10.340.10">
    <property type="match status" value="1"/>
</dbReference>
<dbReference type="GO" id="GO:0007234">
    <property type="term" value="P:osmosensory signaling via phosphorelay pathway"/>
    <property type="evidence" value="ECO:0007669"/>
    <property type="project" value="TreeGrafter"/>
</dbReference>
<reference evidence="15 16" key="1">
    <citation type="submission" date="2020-08" db="EMBL/GenBank/DDBJ databases">
        <title>Genomic Encyclopedia of Type Strains, Phase IV (KMG-IV): sequencing the most valuable type-strain genomes for metagenomic binning, comparative biology and taxonomic classification.</title>
        <authorList>
            <person name="Goeker M."/>
        </authorList>
    </citation>
    <scope>NUCLEOTIDE SEQUENCE [LARGE SCALE GENOMIC DNA]</scope>
    <source>
        <strain evidence="15 16">DSM 19163</strain>
    </source>
</reference>
<keyword evidence="12" id="KW-0812">Transmembrane</keyword>
<evidence type="ECO:0000256" key="2">
    <source>
        <dbReference type="ARBA" id="ARBA00004651"/>
    </source>
</evidence>
<dbReference type="GO" id="GO:0030295">
    <property type="term" value="F:protein kinase activator activity"/>
    <property type="evidence" value="ECO:0007669"/>
    <property type="project" value="TreeGrafter"/>
</dbReference>
<organism evidence="15 16">
    <name type="scientific">Nosocomiicoccus ampullae</name>
    <dbReference type="NCBI Taxonomy" id="489910"/>
    <lineage>
        <taxon>Bacteria</taxon>
        <taxon>Bacillati</taxon>
        <taxon>Bacillota</taxon>
        <taxon>Bacilli</taxon>
        <taxon>Bacillales</taxon>
        <taxon>Staphylococcaceae</taxon>
        <taxon>Nosocomiicoccus</taxon>
    </lineage>
</organism>
<protein>
    <recommendedName>
        <fullName evidence="3">histidine kinase</fullName>
        <ecNumber evidence="3">2.7.13.3</ecNumber>
    </recommendedName>
</protein>
<dbReference type="EMBL" id="JACHHF010000007">
    <property type="protein sequence ID" value="MBB5176383.1"/>
    <property type="molecule type" value="Genomic_DNA"/>
</dbReference>
<dbReference type="EC" id="2.7.13.3" evidence="3"/>
<keyword evidence="7" id="KW-0547">Nucleotide-binding</keyword>
<evidence type="ECO:0000256" key="3">
    <source>
        <dbReference type="ARBA" id="ARBA00012438"/>
    </source>
</evidence>
<feature type="domain" description="Histidine kinase" evidence="13">
    <location>
        <begin position="345"/>
        <end position="563"/>
    </location>
</feature>
<dbReference type="CDD" id="cd00075">
    <property type="entry name" value="HATPase"/>
    <property type="match status" value="1"/>
</dbReference>
<dbReference type="Pfam" id="PF00672">
    <property type="entry name" value="HAMP"/>
    <property type="match status" value="1"/>
</dbReference>
<dbReference type="SMART" id="SM00304">
    <property type="entry name" value="HAMP"/>
    <property type="match status" value="1"/>
</dbReference>
<dbReference type="GO" id="GO:0005524">
    <property type="term" value="F:ATP binding"/>
    <property type="evidence" value="ECO:0007669"/>
    <property type="project" value="UniProtKB-KW"/>
</dbReference>
<evidence type="ECO:0000256" key="7">
    <source>
        <dbReference type="ARBA" id="ARBA00022741"/>
    </source>
</evidence>
<comment type="caution">
    <text evidence="15">The sequence shown here is derived from an EMBL/GenBank/DDBJ whole genome shotgun (WGS) entry which is preliminary data.</text>
</comment>
<evidence type="ECO:0000256" key="12">
    <source>
        <dbReference type="SAM" id="Phobius"/>
    </source>
</evidence>
<evidence type="ECO:0000256" key="9">
    <source>
        <dbReference type="ARBA" id="ARBA00022840"/>
    </source>
</evidence>
<keyword evidence="9" id="KW-0067">ATP-binding</keyword>
<dbReference type="InterPro" id="IPR003661">
    <property type="entry name" value="HisK_dim/P_dom"/>
</dbReference>
<dbReference type="GO" id="GO:0000156">
    <property type="term" value="F:phosphorelay response regulator activity"/>
    <property type="evidence" value="ECO:0007669"/>
    <property type="project" value="TreeGrafter"/>
</dbReference>
<feature type="domain" description="HAMP" evidence="14">
    <location>
        <begin position="177"/>
        <end position="228"/>
    </location>
</feature>
<dbReference type="CDD" id="cd06225">
    <property type="entry name" value="HAMP"/>
    <property type="match status" value="1"/>
</dbReference>
<keyword evidence="8 15" id="KW-0418">Kinase</keyword>
<dbReference type="PROSITE" id="PS50109">
    <property type="entry name" value="HIS_KIN"/>
    <property type="match status" value="1"/>
</dbReference>
<evidence type="ECO:0000259" key="14">
    <source>
        <dbReference type="PROSITE" id="PS50885"/>
    </source>
</evidence>
<dbReference type="SUPFAM" id="SSF158472">
    <property type="entry name" value="HAMP domain-like"/>
    <property type="match status" value="1"/>
</dbReference>
<dbReference type="SUPFAM" id="SSF47384">
    <property type="entry name" value="Homodimeric domain of signal transducing histidine kinase"/>
    <property type="match status" value="1"/>
</dbReference>
<dbReference type="GO" id="GO:0005886">
    <property type="term" value="C:plasma membrane"/>
    <property type="evidence" value="ECO:0007669"/>
    <property type="project" value="UniProtKB-SubCell"/>
</dbReference>
<sequence>MNLRDSLVVKLWFTIIVIVTAVLIILSISLTFYFKNYALNNSENNLLNDLERIEQEILMHHEDAINTQKVHTENNLIVYQNGRYVSANSETDKIIFDYIINDRESNSDTLFIKHGENKEYMAKVLNMSQYYDTDTLLIKYSDMSPIYKSIRDITMIISISAFIIFIVTTLFSFLLIRKITDPLIALRDASLKMASGQFSELDVKSFDEIGELTLAFNKMSEDIKDNIRNLEHEKNLRESIFTSISDGILFFDKNNNTIFRNKEGDIWLKEIIQQQSLVDTINLYLDRAKDDFESFSITESINEDTYVEIFFTPVVYSENIGVTVTIRNITSEKKLEDMRAEFISSVSHELKTPMVMITGYSEALLDGIVTDKEEVNNMLSIIKDESDRMNHLINELIEVNKLEFNSELFNIKDNDFNLLMNDIEKRFNYEAKDNDLNFEIVNKLENPIFPFDYDKMYQVFTNLIDNAIRYTTSGDSIIITLNENKNDITIKIADTGIGMKASTLNRIFERFFKEDKARTRGKQGTGLGLSIVKSIVNKHNGTIDVESEYNNGTTFIITLSKEGQQ</sequence>
<evidence type="ECO:0000256" key="10">
    <source>
        <dbReference type="ARBA" id="ARBA00023012"/>
    </source>
</evidence>
<comment type="catalytic activity">
    <reaction evidence="1">
        <text>ATP + protein L-histidine = ADP + protein N-phospho-L-histidine.</text>
        <dbReference type="EC" id="2.7.13.3"/>
    </reaction>
</comment>
<dbReference type="RefSeq" id="WP_183674782.1">
    <property type="nucleotide sequence ID" value="NZ_CBCRYX010000008.1"/>
</dbReference>
<feature type="transmembrane region" description="Helical" evidence="12">
    <location>
        <begin position="12"/>
        <end position="34"/>
    </location>
</feature>
<keyword evidence="6 15" id="KW-0808">Transferase</keyword>
<keyword evidence="10" id="KW-0902">Two-component regulatory system</keyword>
<dbReference type="PANTHER" id="PTHR42878:SF3">
    <property type="entry name" value="HISTIDINE PROTEIN KINASE SAES"/>
    <property type="match status" value="1"/>
</dbReference>
<dbReference type="PRINTS" id="PR00344">
    <property type="entry name" value="BCTRLSENSOR"/>
</dbReference>
<keyword evidence="5" id="KW-0597">Phosphoprotein</keyword>
<evidence type="ECO:0000313" key="15">
    <source>
        <dbReference type="EMBL" id="MBB5176383.1"/>
    </source>
</evidence>
<dbReference type="SMART" id="SM00388">
    <property type="entry name" value="HisKA"/>
    <property type="match status" value="1"/>
</dbReference>
<evidence type="ECO:0000256" key="6">
    <source>
        <dbReference type="ARBA" id="ARBA00022679"/>
    </source>
</evidence>
<proteinExistence type="predicted"/>
<dbReference type="CDD" id="cd00082">
    <property type="entry name" value="HisKA"/>
    <property type="match status" value="1"/>
</dbReference>
<dbReference type="GO" id="GO:0000155">
    <property type="term" value="F:phosphorelay sensor kinase activity"/>
    <property type="evidence" value="ECO:0007669"/>
    <property type="project" value="InterPro"/>
</dbReference>
<dbReference type="InterPro" id="IPR036890">
    <property type="entry name" value="HATPase_C_sf"/>
</dbReference>
<evidence type="ECO:0000256" key="4">
    <source>
        <dbReference type="ARBA" id="ARBA00022475"/>
    </source>
</evidence>
<dbReference type="FunFam" id="3.30.565.10:FF:000006">
    <property type="entry name" value="Sensor histidine kinase WalK"/>
    <property type="match status" value="1"/>
</dbReference>
<dbReference type="SMART" id="SM00387">
    <property type="entry name" value="HATPase_c"/>
    <property type="match status" value="1"/>
</dbReference>
<dbReference type="InterPro" id="IPR036097">
    <property type="entry name" value="HisK_dim/P_sf"/>
</dbReference>
<dbReference type="Proteomes" id="UP000579136">
    <property type="component" value="Unassembled WGS sequence"/>
</dbReference>
<evidence type="ECO:0000256" key="8">
    <source>
        <dbReference type="ARBA" id="ARBA00022777"/>
    </source>
</evidence>
<dbReference type="InterPro" id="IPR005467">
    <property type="entry name" value="His_kinase_dom"/>
</dbReference>
<dbReference type="PANTHER" id="PTHR42878">
    <property type="entry name" value="TWO-COMPONENT HISTIDINE KINASE"/>
    <property type="match status" value="1"/>
</dbReference>
<dbReference type="Pfam" id="PF02518">
    <property type="entry name" value="HATPase_c"/>
    <property type="match status" value="1"/>
</dbReference>
<dbReference type="Gene3D" id="1.10.287.130">
    <property type="match status" value="1"/>
</dbReference>
<evidence type="ECO:0000313" key="16">
    <source>
        <dbReference type="Proteomes" id="UP000579136"/>
    </source>
</evidence>
<dbReference type="InterPro" id="IPR003660">
    <property type="entry name" value="HAMP_dom"/>
</dbReference>
<dbReference type="InterPro" id="IPR050351">
    <property type="entry name" value="BphY/WalK/GraS-like"/>
</dbReference>
<feature type="transmembrane region" description="Helical" evidence="12">
    <location>
        <begin position="153"/>
        <end position="176"/>
    </location>
</feature>
<evidence type="ECO:0000256" key="1">
    <source>
        <dbReference type="ARBA" id="ARBA00000085"/>
    </source>
</evidence>
<dbReference type="Pfam" id="PF00512">
    <property type="entry name" value="HisKA"/>
    <property type="match status" value="1"/>
</dbReference>
<accession>A0A9Q2HFM4</accession>
<keyword evidence="16" id="KW-1185">Reference proteome</keyword>
<name>A0A9Q2HFM4_9STAP</name>
<gene>
    <name evidence="15" type="ORF">HNQ45_001271</name>
</gene>
<evidence type="ECO:0000256" key="11">
    <source>
        <dbReference type="ARBA" id="ARBA00023136"/>
    </source>
</evidence>
<dbReference type="Gene3D" id="3.30.565.10">
    <property type="entry name" value="Histidine kinase-like ATPase, C-terminal domain"/>
    <property type="match status" value="1"/>
</dbReference>
<keyword evidence="11 12" id="KW-0472">Membrane</keyword>